<keyword evidence="3" id="KW-1185">Reference proteome</keyword>
<dbReference type="SUPFAM" id="SSF69304">
    <property type="entry name" value="Tricorn protease N-terminal domain"/>
    <property type="match status" value="1"/>
</dbReference>
<feature type="chain" id="PRO_5045500922" evidence="1">
    <location>
        <begin position="34"/>
        <end position="351"/>
    </location>
</feature>
<organism evidence="2 3">
    <name type="scientific">Paenibacillus borealis</name>
    <dbReference type="NCBI Taxonomy" id="160799"/>
    <lineage>
        <taxon>Bacteria</taxon>
        <taxon>Bacillati</taxon>
        <taxon>Bacillota</taxon>
        <taxon>Bacilli</taxon>
        <taxon>Bacillales</taxon>
        <taxon>Paenibacillaceae</taxon>
        <taxon>Paenibacillus</taxon>
    </lineage>
</organism>
<evidence type="ECO:0000256" key="1">
    <source>
        <dbReference type="SAM" id="SignalP"/>
    </source>
</evidence>
<accession>A0ABX3H5U0</accession>
<dbReference type="Proteomes" id="UP000187412">
    <property type="component" value="Unassembled WGS sequence"/>
</dbReference>
<name>A0ABX3H5U0_PAEBO</name>
<sequence>MFLKIRHKLRPGLAFILATVLAAGPLIATPVHAAAKYTFTDVKTAYNMPIDYNYKFTGDTIASLEKDSKGAHQLYLHNWKKKTTEKVTSTNTFKTNLQLMGDSVYYYESTIEVTKRINIYPKKLVQYNLKTKKTSELPLEVKTPELLGVGDKYYAHSSGSDFYFTNKTTLETQTINDLGFDQVHQFVDDKFIYSKWDTGTLYLYDLPSSKTIELYKLKENESFNLVASNGKDIVWMIDSKEVDAAGKTKNYFIYMTMDRSKAGAPVKVLLKREWVIGDRNDLLIVGDNYAVFSEMMNNKLVARGVNLRNGELFLLGERNRSADNFVYFNKDTLISRDANDYIVLRTIVRTP</sequence>
<feature type="signal peptide" evidence="1">
    <location>
        <begin position="1"/>
        <end position="33"/>
    </location>
</feature>
<evidence type="ECO:0000313" key="3">
    <source>
        <dbReference type="Proteomes" id="UP000187412"/>
    </source>
</evidence>
<proteinExistence type="predicted"/>
<reference evidence="2 3" key="1">
    <citation type="submission" date="2016-10" db="EMBL/GenBank/DDBJ databases">
        <title>Paenibacillus species isolates.</title>
        <authorList>
            <person name="Beno S.M."/>
        </authorList>
    </citation>
    <scope>NUCLEOTIDE SEQUENCE [LARGE SCALE GENOMIC DNA]</scope>
    <source>
        <strain evidence="2 3">FSL H7-0744</strain>
    </source>
</reference>
<keyword evidence="1" id="KW-0732">Signal</keyword>
<comment type="caution">
    <text evidence="2">The sequence shown here is derived from an EMBL/GenBank/DDBJ whole genome shotgun (WGS) entry which is preliminary data.</text>
</comment>
<protein>
    <submittedName>
        <fullName evidence="2">Uncharacterized protein</fullName>
    </submittedName>
</protein>
<dbReference type="RefSeq" id="WP_076112728.1">
    <property type="nucleotide sequence ID" value="NZ_MPTB01000030.1"/>
</dbReference>
<evidence type="ECO:0000313" key="2">
    <source>
        <dbReference type="EMBL" id="OMD44746.1"/>
    </source>
</evidence>
<dbReference type="EMBL" id="MPTB01000030">
    <property type="protein sequence ID" value="OMD44746.1"/>
    <property type="molecule type" value="Genomic_DNA"/>
</dbReference>
<gene>
    <name evidence="2" type="ORF">BSK56_21850</name>
</gene>